<dbReference type="SMART" id="SM00849">
    <property type="entry name" value="Lactamase_B"/>
    <property type="match status" value="1"/>
</dbReference>
<proteinExistence type="predicted"/>
<gene>
    <name evidence="3" type="ORF">NP777_30465</name>
</gene>
<dbReference type="Proteomes" id="UP001204746">
    <property type="component" value="Unassembled WGS sequence"/>
</dbReference>
<dbReference type="SUPFAM" id="SSF56281">
    <property type="entry name" value="Metallo-hydrolase/oxidoreductase"/>
    <property type="match status" value="1"/>
</dbReference>
<evidence type="ECO:0000313" key="3">
    <source>
        <dbReference type="EMBL" id="MCQ8192527.1"/>
    </source>
</evidence>
<dbReference type="InterPro" id="IPR001279">
    <property type="entry name" value="Metallo-B-lactamas"/>
</dbReference>
<name>A0ABT1V561_9ACTN</name>
<dbReference type="RefSeq" id="WP_256653385.1">
    <property type="nucleotide sequence ID" value="NZ_JANIAA010000026.1"/>
</dbReference>
<dbReference type="PANTHER" id="PTHR42951:SF4">
    <property type="entry name" value="ACYL-COENZYME A THIOESTERASE MBLAC2"/>
    <property type="match status" value="1"/>
</dbReference>
<dbReference type="CDD" id="cd16282">
    <property type="entry name" value="metallo-hydrolase-like_MBL-fold"/>
    <property type="match status" value="1"/>
</dbReference>
<dbReference type="InterPro" id="IPR050855">
    <property type="entry name" value="NDM-1-like"/>
</dbReference>
<evidence type="ECO:0000259" key="2">
    <source>
        <dbReference type="SMART" id="SM00849"/>
    </source>
</evidence>
<sequence length="339" mass="36700">MLHGEYRQTRLPDKPYEGAAMSNSPVVDNRADVGDAELSEISDGVFAYVQPDGTWWINNTGFVVADDRVVAIDSCATEKRSRRLLSTIDHVTKKPVRTLINTHHHGDHTHGNFVFRDATVIAHDACRKALISEGLPHTAPVAGSGAWGEREWGTVHLAPPFVTFTDSVNVYADDLLCEVRHLGMPAHTTNDAVVWIPERKVLFAGDLLFNGGTPFLLAGSLRGALAVVGRLKRFDAEVIVPGHGPVGGPEIIDEVLDYLRFVQEVAQRAHAAGLTPLQAAREAELGRFAALSDSERLVGNLHRAYSELDGGPMGASLDVRAALHDMVTFNGGRPLTCLA</sequence>
<evidence type="ECO:0000256" key="1">
    <source>
        <dbReference type="SAM" id="MobiDB-lite"/>
    </source>
</evidence>
<reference evidence="3 4" key="1">
    <citation type="submission" date="2022-07" db="EMBL/GenBank/DDBJ databases">
        <authorList>
            <person name="Phongsopitanun W."/>
            <person name="Tanasupawat S."/>
        </authorList>
    </citation>
    <scope>NUCLEOTIDE SEQUENCE [LARGE SCALE GENOMIC DNA]</scope>
    <source>
        <strain evidence="3 4">RCU-064</strain>
    </source>
</reference>
<comment type="caution">
    <text evidence="3">The sequence shown here is derived from an EMBL/GenBank/DDBJ whole genome shotgun (WGS) entry which is preliminary data.</text>
</comment>
<keyword evidence="4" id="KW-1185">Reference proteome</keyword>
<accession>A0ABT1V561</accession>
<evidence type="ECO:0000313" key="4">
    <source>
        <dbReference type="Proteomes" id="UP001204746"/>
    </source>
</evidence>
<organism evidence="3 4">
    <name type="scientific">Streptomyces rugosispiralis</name>
    <dbReference type="NCBI Taxonomy" id="2967341"/>
    <lineage>
        <taxon>Bacteria</taxon>
        <taxon>Bacillati</taxon>
        <taxon>Actinomycetota</taxon>
        <taxon>Actinomycetes</taxon>
        <taxon>Kitasatosporales</taxon>
        <taxon>Streptomycetaceae</taxon>
        <taxon>Streptomyces</taxon>
    </lineage>
</organism>
<dbReference type="EMBL" id="JANIAA010000026">
    <property type="protein sequence ID" value="MCQ8192527.1"/>
    <property type="molecule type" value="Genomic_DNA"/>
</dbReference>
<feature type="region of interest" description="Disordered" evidence="1">
    <location>
        <begin position="1"/>
        <end position="27"/>
    </location>
</feature>
<feature type="compositionally biased region" description="Basic and acidic residues" evidence="1">
    <location>
        <begin position="1"/>
        <end position="16"/>
    </location>
</feature>
<dbReference type="Gene3D" id="3.60.15.10">
    <property type="entry name" value="Ribonuclease Z/Hydroxyacylglutathione hydrolase-like"/>
    <property type="match status" value="1"/>
</dbReference>
<protein>
    <submittedName>
        <fullName evidence="3">MBL fold metallo-hydrolase</fullName>
    </submittedName>
</protein>
<dbReference type="Pfam" id="PF00753">
    <property type="entry name" value="Lactamase_B"/>
    <property type="match status" value="1"/>
</dbReference>
<feature type="domain" description="Metallo-beta-lactamase" evidence="2">
    <location>
        <begin position="57"/>
        <end position="243"/>
    </location>
</feature>
<dbReference type="InterPro" id="IPR036866">
    <property type="entry name" value="RibonucZ/Hydroxyglut_hydro"/>
</dbReference>
<dbReference type="PANTHER" id="PTHR42951">
    <property type="entry name" value="METALLO-BETA-LACTAMASE DOMAIN-CONTAINING"/>
    <property type="match status" value="1"/>
</dbReference>